<dbReference type="EMBL" id="MVHH01000012">
    <property type="protein sequence ID" value="OQZ98590.1"/>
    <property type="molecule type" value="Genomic_DNA"/>
</dbReference>
<evidence type="ECO:0000313" key="6">
    <source>
        <dbReference type="Proteomes" id="UP000192327"/>
    </source>
</evidence>
<keyword evidence="6" id="KW-1185">Reference proteome</keyword>
<keyword evidence="2" id="KW-1133">Transmembrane helix</keyword>
<evidence type="ECO:0000313" key="4">
    <source>
        <dbReference type="EMBL" id="OQZ98590.1"/>
    </source>
</evidence>
<keyword evidence="2" id="KW-0812">Transmembrane</keyword>
<dbReference type="PATRIC" id="fig|342002.3.peg.4262"/>
<dbReference type="STRING" id="342002.BST15_08055"/>
<feature type="transmembrane region" description="Helical" evidence="2">
    <location>
        <begin position="75"/>
        <end position="92"/>
    </location>
</feature>
<proteinExistence type="predicted"/>
<dbReference type="Proteomes" id="UP000034416">
    <property type="component" value="Unassembled WGS sequence"/>
</dbReference>
<sequence length="140" mass="16660">MRPSPKPDRPSPIQYIRYCYGRPLPRELQDWVRNDLAGPGATVRMILRAAIPTTLILIPFWLFPTDFMTRFSMTFPIWFMVILFAHALNKVWRTHMLRMHGLDPELANARKRERDAHIHRSYEERYGPRPETVDQRSDDI</sequence>
<gene>
    <name evidence="4" type="ORF">BST15_08055</name>
    <name evidence="3" type="ORF">WR43_20790</name>
</gene>
<reference evidence="5" key="1">
    <citation type="submission" date="2015-04" db="EMBL/GenBank/DDBJ databases">
        <title>Genome sequence of Mycobacterium arupense GUC1.</title>
        <authorList>
            <person name="Greninger A.L."/>
            <person name="Cunningham G."/>
            <person name="Chiu C.Y."/>
            <person name="Miller S."/>
        </authorList>
    </citation>
    <scope>NUCLEOTIDE SEQUENCE [LARGE SCALE GENOMIC DNA]</scope>
    <source>
        <strain evidence="5">GUC1</strain>
    </source>
</reference>
<dbReference type="Pfam" id="PF17240">
    <property type="entry name" value="DUF5313"/>
    <property type="match status" value="1"/>
</dbReference>
<evidence type="ECO:0000256" key="2">
    <source>
        <dbReference type="SAM" id="Phobius"/>
    </source>
</evidence>
<evidence type="ECO:0000256" key="1">
    <source>
        <dbReference type="SAM" id="MobiDB-lite"/>
    </source>
</evidence>
<comment type="caution">
    <text evidence="3">The sequence shown here is derived from an EMBL/GenBank/DDBJ whole genome shotgun (WGS) entry which is preliminary data.</text>
</comment>
<dbReference type="InterPro" id="IPR035197">
    <property type="entry name" value="DUF5313"/>
</dbReference>
<accession>A0A0F5MSL7</accession>
<evidence type="ECO:0000313" key="3">
    <source>
        <dbReference type="EMBL" id="KKB97052.1"/>
    </source>
</evidence>
<keyword evidence="2" id="KW-0472">Membrane</keyword>
<organism evidence="3 5">
    <name type="scientific">Mycolicibacter arupensis</name>
    <dbReference type="NCBI Taxonomy" id="342002"/>
    <lineage>
        <taxon>Bacteria</taxon>
        <taxon>Bacillati</taxon>
        <taxon>Actinomycetota</taxon>
        <taxon>Actinomycetes</taxon>
        <taxon>Mycobacteriales</taxon>
        <taxon>Mycobacteriaceae</taxon>
        <taxon>Mycolicibacter</taxon>
    </lineage>
</organism>
<dbReference type="RefSeq" id="WP_046191510.1">
    <property type="nucleotide sequence ID" value="NZ_JACKUJ010000016.1"/>
</dbReference>
<reference evidence="4 6" key="3">
    <citation type="submission" date="2016-12" db="EMBL/GenBank/DDBJ databases">
        <title>The new phylogeny of genus Mycobacterium.</title>
        <authorList>
            <person name="Tortoli E."/>
            <person name="Trovato A."/>
            <person name="Cirillo D.M."/>
        </authorList>
    </citation>
    <scope>NUCLEOTIDE SEQUENCE [LARGE SCALE GENOMIC DNA]</scope>
    <source>
        <strain evidence="4 6">DSM 44942</strain>
    </source>
</reference>
<feature type="transmembrane region" description="Helical" evidence="2">
    <location>
        <begin position="45"/>
        <end position="63"/>
    </location>
</feature>
<name>A0A0F5MSL7_9MYCO</name>
<protein>
    <submittedName>
        <fullName evidence="3">Membrane protein</fullName>
    </submittedName>
</protein>
<evidence type="ECO:0000313" key="5">
    <source>
        <dbReference type="Proteomes" id="UP000034416"/>
    </source>
</evidence>
<dbReference type="EMBL" id="LASW01000204">
    <property type="protein sequence ID" value="KKB97052.1"/>
    <property type="molecule type" value="Genomic_DNA"/>
</dbReference>
<dbReference type="AlphaFoldDB" id="A0A0F5MSL7"/>
<dbReference type="Proteomes" id="UP000192327">
    <property type="component" value="Unassembled WGS sequence"/>
</dbReference>
<reference evidence="3" key="2">
    <citation type="submission" date="2015-04" db="EMBL/GenBank/DDBJ databases">
        <title>Genome sequence of Mycobacterium arupense strain GUC1.</title>
        <authorList>
            <person name="Greninger A.L."/>
            <person name="Cunningham G."/>
            <person name="Chiu C.Y."/>
            <person name="Miller S."/>
        </authorList>
    </citation>
    <scope>NUCLEOTIDE SEQUENCE</scope>
    <source>
        <strain evidence="3">GUC1</strain>
    </source>
</reference>
<feature type="region of interest" description="Disordered" evidence="1">
    <location>
        <begin position="120"/>
        <end position="140"/>
    </location>
</feature>